<reference evidence="1 2" key="1">
    <citation type="submission" date="2020-08" db="EMBL/GenBank/DDBJ databases">
        <title>Genomic Encyclopedia of Type Strains, Phase IV (KMG-IV): sequencing the most valuable type-strain genomes for metagenomic binning, comparative biology and taxonomic classification.</title>
        <authorList>
            <person name="Goeker M."/>
        </authorList>
    </citation>
    <scope>NUCLEOTIDE SEQUENCE [LARGE SCALE GENOMIC DNA]</scope>
    <source>
        <strain evidence="1 2">DSM 27244</strain>
    </source>
</reference>
<dbReference type="EMBL" id="JACIJJ010000007">
    <property type="protein sequence ID" value="MBB5700026.1"/>
    <property type="molecule type" value="Genomic_DNA"/>
</dbReference>
<keyword evidence="2" id="KW-1185">Reference proteome</keyword>
<name>A0A7W9ATA7_9SPHN</name>
<dbReference type="Proteomes" id="UP000557739">
    <property type="component" value="Unassembled WGS sequence"/>
</dbReference>
<protein>
    <submittedName>
        <fullName evidence="1">Uncharacterized protein</fullName>
    </submittedName>
</protein>
<organism evidence="1 2">
    <name type="scientific">Sphingomonas yantingensis</name>
    <dbReference type="NCBI Taxonomy" id="1241761"/>
    <lineage>
        <taxon>Bacteria</taxon>
        <taxon>Pseudomonadati</taxon>
        <taxon>Pseudomonadota</taxon>
        <taxon>Alphaproteobacteria</taxon>
        <taxon>Sphingomonadales</taxon>
        <taxon>Sphingomonadaceae</taxon>
        <taxon>Sphingomonas</taxon>
    </lineage>
</organism>
<gene>
    <name evidence="1" type="ORF">FHR19_003406</name>
</gene>
<dbReference type="AlphaFoldDB" id="A0A7W9ATA7"/>
<evidence type="ECO:0000313" key="1">
    <source>
        <dbReference type="EMBL" id="MBB5700026.1"/>
    </source>
</evidence>
<sequence>MLLPANLIIVGLHSERPRSGKSTVAAALARLASGRVRSIAGAIRVEARRLGFDEAANAKGDDKDVPMQALGGLSPRQVLILIGEHRAKRYGQTYWLEQLIASVIEDAQIEPMFDHLIIIDDVRRAEEGQRLIDLGATVCTIERDGVADVTDINGWHSDVFHTFRNDGTPNDCAQRIWGRSLMNRARVRA</sequence>
<comment type="caution">
    <text evidence="1">The sequence shown here is derived from an EMBL/GenBank/DDBJ whole genome shotgun (WGS) entry which is preliminary data.</text>
</comment>
<evidence type="ECO:0000313" key="2">
    <source>
        <dbReference type="Proteomes" id="UP000557739"/>
    </source>
</evidence>
<dbReference type="Gene3D" id="3.40.50.300">
    <property type="entry name" value="P-loop containing nucleotide triphosphate hydrolases"/>
    <property type="match status" value="1"/>
</dbReference>
<dbReference type="RefSeq" id="WP_184030928.1">
    <property type="nucleotide sequence ID" value="NZ_JACIJJ010000007.1"/>
</dbReference>
<dbReference type="InterPro" id="IPR027417">
    <property type="entry name" value="P-loop_NTPase"/>
</dbReference>
<proteinExistence type="predicted"/>
<accession>A0A7W9ATA7</accession>